<dbReference type="EMBL" id="JAAAIM010001041">
    <property type="protein sequence ID" value="KAG0282561.1"/>
    <property type="molecule type" value="Genomic_DNA"/>
</dbReference>
<dbReference type="PANTHER" id="PTHR31645">
    <property type="entry name" value="OLIGOPEPTIDE TRANSPORTER YGL114W-RELATED"/>
    <property type="match status" value="1"/>
</dbReference>
<evidence type="ECO:0000256" key="6">
    <source>
        <dbReference type="ARBA" id="ARBA00023136"/>
    </source>
</evidence>
<sequence>MATQTNEKEQYDQYPQEKTLQHDLVEVKDNMEEEEEYVYEPQQFTWRASIVGSLLGCVVAASNLYLGLKIGWTFGAALWGSIFGFLILKSLSRVTGTVFGPKENAVCQAAATSAGGLSSGFVTAIPAMYRMGLMGPNATPKDDVVALLLWTAASAFFGMFFAVPLRSHFVINQNLVFPTPRAAAETIKSLHRASSAAAKDARDSGRAMMWSFIIAMAFAIVGFFIPGLFNEVHILWYIGSAASYTAMMNADALWGWTFTWDFAFFGAGLMTPGSTVFSFLLGELIAFGIAGPLMTDAGYLMGRTGFIPVAPAVGSAQSWFLWPGVGMMVFTAFSELGANYKSLAAAVMAAIHEGRNLIRKLTKKEALVHQTDYVSKDLTPEHELIPTSWWAGGLVISGVFTILVMYFNFHVPVYATIGAIILSFLLAFVGLQASGETDINPTGAVAKVTQLVFSRIPNADKMIVQKTNLMCANIAASVCSQSVDMVGDLKTAYLIGASPRAMLWAQLVGSVFAIGIAVPLFLLYTEAYPCVLDENIKNCQFGAPAVVAWANVCRILTGDGSVPSASMYLTIALCILAVINIIVRVKFVPERLKPYWINLNAVGLGFINPAPAIPIAMLIGWTSGQIWKRTSPRTHERLMYSISAGLIAGVGIAGLVNAAMTIGGVKGGPVKVGCGIQGPDALC</sequence>
<feature type="transmembrane region" description="Helical" evidence="7">
    <location>
        <begin position="565"/>
        <end position="583"/>
    </location>
</feature>
<feature type="transmembrane region" description="Helical" evidence="7">
    <location>
        <begin position="309"/>
        <end position="333"/>
    </location>
</feature>
<keyword evidence="3" id="KW-0813">Transport</keyword>
<evidence type="ECO:0000313" key="9">
    <source>
        <dbReference type="Proteomes" id="UP001194696"/>
    </source>
</evidence>
<feature type="transmembrane region" description="Helical" evidence="7">
    <location>
        <begin position="234"/>
        <end position="256"/>
    </location>
</feature>
<protein>
    <recommendedName>
        <fullName evidence="10">OPT oligopeptide transporter protein-domain-containing protein</fullName>
    </recommendedName>
</protein>
<keyword evidence="6 7" id="KW-0472">Membrane</keyword>
<dbReference type="InterPro" id="IPR004813">
    <property type="entry name" value="OPT"/>
</dbReference>
<evidence type="ECO:0000256" key="2">
    <source>
        <dbReference type="ARBA" id="ARBA00008807"/>
    </source>
</evidence>
<dbReference type="Proteomes" id="UP001194696">
    <property type="component" value="Unassembled WGS sequence"/>
</dbReference>
<comment type="subcellular location">
    <subcellularLocation>
        <location evidence="1">Membrane</location>
        <topology evidence="1">Multi-pass membrane protein</topology>
    </subcellularLocation>
</comment>
<keyword evidence="9" id="KW-1185">Reference proteome</keyword>
<dbReference type="InterPro" id="IPR045035">
    <property type="entry name" value="YSL-like"/>
</dbReference>
<feature type="transmembrane region" description="Helical" evidence="7">
    <location>
        <begin position="389"/>
        <end position="407"/>
    </location>
</feature>
<proteinExistence type="inferred from homology"/>
<comment type="similarity">
    <text evidence="2">Belongs to the oligopeptide OPT transporter family.</text>
</comment>
<name>A0ABQ7JP85_9FUNG</name>
<feature type="transmembrane region" description="Helical" evidence="7">
    <location>
        <begin position="44"/>
        <end position="64"/>
    </location>
</feature>
<gene>
    <name evidence="8" type="ORF">BGZ96_000353</name>
</gene>
<feature type="transmembrane region" description="Helical" evidence="7">
    <location>
        <begin position="207"/>
        <end position="228"/>
    </location>
</feature>
<accession>A0ABQ7JP85</accession>
<reference evidence="8 9" key="1">
    <citation type="journal article" date="2020" name="Fungal Divers.">
        <title>Resolving the Mortierellaceae phylogeny through synthesis of multi-gene phylogenetics and phylogenomics.</title>
        <authorList>
            <person name="Vandepol N."/>
            <person name="Liber J."/>
            <person name="Desiro A."/>
            <person name="Na H."/>
            <person name="Kennedy M."/>
            <person name="Barry K."/>
            <person name="Grigoriev I.V."/>
            <person name="Miller A.N."/>
            <person name="O'Donnell K."/>
            <person name="Stajich J.E."/>
            <person name="Bonito G."/>
        </authorList>
    </citation>
    <scope>NUCLEOTIDE SEQUENCE [LARGE SCALE GENOMIC DNA]</scope>
    <source>
        <strain evidence="8 9">AD045</strain>
    </source>
</reference>
<feature type="transmembrane region" description="Helical" evidence="7">
    <location>
        <begin position="595"/>
        <end position="619"/>
    </location>
</feature>
<keyword evidence="4 7" id="KW-0812">Transmembrane</keyword>
<feature type="transmembrane region" description="Helical" evidence="7">
    <location>
        <begin position="503"/>
        <end position="524"/>
    </location>
</feature>
<comment type="caution">
    <text evidence="8">The sequence shown here is derived from an EMBL/GenBank/DDBJ whole genome shotgun (WGS) entry which is preliminary data.</text>
</comment>
<feature type="transmembrane region" description="Helical" evidence="7">
    <location>
        <begin position="263"/>
        <end position="289"/>
    </location>
</feature>
<feature type="transmembrane region" description="Helical" evidence="7">
    <location>
        <begin position="639"/>
        <end position="659"/>
    </location>
</feature>
<dbReference type="Pfam" id="PF03169">
    <property type="entry name" value="OPT"/>
    <property type="match status" value="1"/>
</dbReference>
<organism evidence="8 9">
    <name type="scientific">Linnemannia gamsii</name>
    <dbReference type="NCBI Taxonomy" id="64522"/>
    <lineage>
        <taxon>Eukaryota</taxon>
        <taxon>Fungi</taxon>
        <taxon>Fungi incertae sedis</taxon>
        <taxon>Mucoromycota</taxon>
        <taxon>Mortierellomycotina</taxon>
        <taxon>Mortierellomycetes</taxon>
        <taxon>Mortierellales</taxon>
        <taxon>Mortierellaceae</taxon>
        <taxon>Linnemannia</taxon>
    </lineage>
</organism>
<evidence type="ECO:0000256" key="3">
    <source>
        <dbReference type="ARBA" id="ARBA00022448"/>
    </source>
</evidence>
<feature type="transmembrane region" description="Helical" evidence="7">
    <location>
        <begin position="109"/>
        <end position="129"/>
    </location>
</feature>
<evidence type="ECO:0000256" key="7">
    <source>
        <dbReference type="SAM" id="Phobius"/>
    </source>
</evidence>
<feature type="transmembrane region" description="Helical" evidence="7">
    <location>
        <begin position="70"/>
        <end position="88"/>
    </location>
</feature>
<evidence type="ECO:0000256" key="4">
    <source>
        <dbReference type="ARBA" id="ARBA00022692"/>
    </source>
</evidence>
<evidence type="ECO:0000256" key="1">
    <source>
        <dbReference type="ARBA" id="ARBA00004141"/>
    </source>
</evidence>
<keyword evidence="5 7" id="KW-1133">Transmembrane helix</keyword>
<evidence type="ECO:0000256" key="5">
    <source>
        <dbReference type="ARBA" id="ARBA00022989"/>
    </source>
</evidence>
<evidence type="ECO:0000313" key="8">
    <source>
        <dbReference type="EMBL" id="KAG0282561.1"/>
    </source>
</evidence>
<dbReference type="NCBIfam" id="TIGR00728">
    <property type="entry name" value="OPT_sfam"/>
    <property type="match status" value="1"/>
</dbReference>
<feature type="transmembrane region" description="Helical" evidence="7">
    <location>
        <begin position="144"/>
        <end position="165"/>
    </location>
</feature>
<evidence type="ECO:0008006" key="10">
    <source>
        <dbReference type="Google" id="ProtNLM"/>
    </source>
</evidence>
<feature type="transmembrane region" description="Helical" evidence="7">
    <location>
        <begin position="413"/>
        <end position="431"/>
    </location>
</feature>
<dbReference type="PANTHER" id="PTHR31645:SF3">
    <property type="entry name" value="OLIGOPEPTIDE TRANSPORTER"/>
    <property type="match status" value="1"/>
</dbReference>